<reference evidence="2 3" key="1">
    <citation type="submission" date="2018-11" db="EMBL/GenBank/DDBJ databases">
        <authorList>
            <consortium name="Pathogen Informatics"/>
        </authorList>
    </citation>
    <scope>NUCLEOTIDE SEQUENCE [LARGE SCALE GENOMIC DNA]</scope>
</reference>
<dbReference type="Proteomes" id="UP000271889">
    <property type="component" value="Unassembled WGS sequence"/>
</dbReference>
<dbReference type="AlphaFoldDB" id="A0A3P7ML93"/>
<dbReference type="EMBL" id="UYRV01108492">
    <property type="protein sequence ID" value="VDN24393.1"/>
    <property type="molecule type" value="Genomic_DNA"/>
</dbReference>
<evidence type="ECO:0000256" key="1">
    <source>
        <dbReference type="SAM" id="MobiDB-lite"/>
    </source>
</evidence>
<evidence type="ECO:0000313" key="2">
    <source>
        <dbReference type="EMBL" id="VDN24393.1"/>
    </source>
</evidence>
<gene>
    <name evidence="2" type="ORF">CGOC_LOCUS9822</name>
</gene>
<organism evidence="2 3">
    <name type="scientific">Cylicostephanus goldi</name>
    <name type="common">Nematode worm</name>
    <dbReference type="NCBI Taxonomy" id="71465"/>
    <lineage>
        <taxon>Eukaryota</taxon>
        <taxon>Metazoa</taxon>
        <taxon>Ecdysozoa</taxon>
        <taxon>Nematoda</taxon>
        <taxon>Chromadorea</taxon>
        <taxon>Rhabditida</taxon>
        <taxon>Rhabditina</taxon>
        <taxon>Rhabditomorpha</taxon>
        <taxon>Strongyloidea</taxon>
        <taxon>Strongylidae</taxon>
        <taxon>Cylicostephanus</taxon>
    </lineage>
</organism>
<keyword evidence="3" id="KW-1185">Reference proteome</keyword>
<feature type="compositionally biased region" description="Polar residues" evidence="1">
    <location>
        <begin position="69"/>
        <end position="80"/>
    </location>
</feature>
<feature type="region of interest" description="Disordered" evidence="1">
    <location>
        <begin position="1"/>
        <end position="21"/>
    </location>
</feature>
<protein>
    <submittedName>
        <fullName evidence="2">Uncharacterized protein</fullName>
    </submittedName>
</protein>
<proteinExistence type="predicted"/>
<accession>A0A3P7ML93</accession>
<sequence length="118" mass="13406">MVRCGKGYQTHDPSQFSKKHTKAESGLRLKMADVMPCFIPDGEYFIVDEPRLMRPATATTDHETKRTDPQPTAPSSELDSTFGQFLRLMTDLIKKEVKKEDIKEADAKDVADEIFNLE</sequence>
<name>A0A3P7ML93_CYLGO</name>
<feature type="region of interest" description="Disordered" evidence="1">
    <location>
        <begin position="51"/>
        <end position="80"/>
    </location>
</feature>
<evidence type="ECO:0000313" key="3">
    <source>
        <dbReference type="Proteomes" id="UP000271889"/>
    </source>
</evidence>